<evidence type="ECO:0000313" key="2">
    <source>
        <dbReference type="EMBL" id="CAD7006221.1"/>
    </source>
</evidence>
<dbReference type="AlphaFoldDB" id="A0A811V5X1"/>
<organism evidence="2 3">
    <name type="scientific">Ceratitis capitata</name>
    <name type="common">Mediterranean fruit fly</name>
    <name type="synonym">Tephritis capitata</name>
    <dbReference type="NCBI Taxonomy" id="7213"/>
    <lineage>
        <taxon>Eukaryota</taxon>
        <taxon>Metazoa</taxon>
        <taxon>Ecdysozoa</taxon>
        <taxon>Arthropoda</taxon>
        <taxon>Hexapoda</taxon>
        <taxon>Insecta</taxon>
        <taxon>Pterygota</taxon>
        <taxon>Neoptera</taxon>
        <taxon>Endopterygota</taxon>
        <taxon>Diptera</taxon>
        <taxon>Brachycera</taxon>
        <taxon>Muscomorpha</taxon>
        <taxon>Tephritoidea</taxon>
        <taxon>Tephritidae</taxon>
        <taxon>Ceratitis</taxon>
        <taxon>Ceratitis</taxon>
    </lineage>
</organism>
<accession>A0A811V5X1</accession>
<evidence type="ECO:0000256" key="1">
    <source>
        <dbReference type="SAM" id="SignalP"/>
    </source>
</evidence>
<gene>
    <name evidence="2" type="ORF">CCAP1982_LOCUS14547</name>
</gene>
<feature type="chain" id="PRO_5032481505" evidence="1">
    <location>
        <begin position="21"/>
        <end position="102"/>
    </location>
</feature>
<reference evidence="2" key="1">
    <citation type="submission" date="2020-11" db="EMBL/GenBank/DDBJ databases">
        <authorList>
            <person name="Whitehead M."/>
        </authorList>
    </citation>
    <scope>NUCLEOTIDE SEQUENCE</scope>
    <source>
        <strain evidence="2">EGII</strain>
    </source>
</reference>
<protein>
    <submittedName>
        <fullName evidence="2">(Mediterranean fruit fly) hypothetical protein</fullName>
    </submittedName>
</protein>
<proteinExistence type="predicted"/>
<comment type="caution">
    <text evidence="2">The sequence shown here is derived from an EMBL/GenBank/DDBJ whole genome shotgun (WGS) entry which is preliminary data.</text>
</comment>
<name>A0A811V5X1_CERCA</name>
<dbReference type="EMBL" id="CAJHJT010000034">
    <property type="protein sequence ID" value="CAD7006221.1"/>
    <property type="molecule type" value="Genomic_DNA"/>
</dbReference>
<dbReference type="Proteomes" id="UP000606786">
    <property type="component" value="Unassembled WGS sequence"/>
</dbReference>
<keyword evidence="3" id="KW-1185">Reference proteome</keyword>
<evidence type="ECO:0000313" key="3">
    <source>
        <dbReference type="Proteomes" id="UP000606786"/>
    </source>
</evidence>
<keyword evidence="1" id="KW-0732">Signal</keyword>
<sequence length="102" mass="12244">MKNIIHILFRKLLLLLSNNYFNITNVKNNIFNQSHLQLINYIRKTTVFLTKIKLTISKFQMQQQVHDTYKATKQQNSNFQETLLVHTYVPLQKSKRNKCDFN</sequence>
<feature type="signal peptide" evidence="1">
    <location>
        <begin position="1"/>
        <end position="20"/>
    </location>
</feature>